<evidence type="ECO:0000313" key="3">
    <source>
        <dbReference type="Proteomes" id="UP001609176"/>
    </source>
</evidence>
<dbReference type="InterPro" id="IPR016541">
    <property type="entry name" value="UCP008505"/>
</dbReference>
<dbReference type="Gene3D" id="3.40.50.1010">
    <property type="entry name" value="5'-nuclease"/>
    <property type="match status" value="1"/>
</dbReference>
<dbReference type="InterPro" id="IPR029060">
    <property type="entry name" value="PIN-like_dom_sf"/>
</dbReference>
<gene>
    <name evidence="2" type="ORF">ACHIPV_05750</name>
    <name evidence="1" type="ORF">ACHIRB_14415</name>
</gene>
<organism evidence="2 3">
    <name type="scientific">Antrihabitans spumae</name>
    <dbReference type="NCBI Taxonomy" id="3373370"/>
    <lineage>
        <taxon>Bacteria</taxon>
        <taxon>Bacillati</taxon>
        <taxon>Actinomycetota</taxon>
        <taxon>Actinomycetes</taxon>
        <taxon>Mycobacteriales</taxon>
        <taxon>Nocardiaceae</taxon>
        <taxon>Antrihabitans</taxon>
    </lineage>
</organism>
<sequence>MRFTLDTNILIGLVRQYPRDIFPGLWASIEASVGAHESCICEAILREVKRGGDDLHKWAKDLPGFVCEVSDEELITVASIGRAHPGWVQGQLNEADPFIVAHAKAEDSTIVTEENRKGPGTEDKNQKIPNIADEHSVETVKFFDYVRANGWSFGAT</sequence>
<dbReference type="SUPFAM" id="SSF88723">
    <property type="entry name" value="PIN domain-like"/>
    <property type="match status" value="1"/>
</dbReference>
<evidence type="ECO:0000313" key="4">
    <source>
        <dbReference type="Proteomes" id="UP001609219"/>
    </source>
</evidence>
<dbReference type="EMBL" id="JBIMSP010000006">
    <property type="protein sequence ID" value="MFH5241390.1"/>
    <property type="molecule type" value="Genomic_DNA"/>
</dbReference>
<evidence type="ECO:0000313" key="1">
    <source>
        <dbReference type="EMBL" id="MFH5229754.1"/>
    </source>
</evidence>
<name>A0ABW7KH57_9NOCA</name>
<dbReference type="EMBL" id="JBIMSN010000060">
    <property type="protein sequence ID" value="MFH5229754.1"/>
    <property type="molecule type" value="Genomic_DNA"/>
</dbReference>
<dbReference type="Proteomes" id="UP001609176">
    <property type="component" value="Unassembled WGS sequence"/>
</dbReference>
<accession>A0ABW7KH57</accession>
<keyword evidence="4" id="KW-1185">Reference proteome</keyword>
<dbReference type="Pfam" id="PF14367">
    <property type="entry name" value="DUF4411"/>
    <property type="match status" value="1"/>
</dbReference>
<proteinExistence type="predicted"/>
<reference evidence="3 4" key="1">
    <citation type="submission" date="2024-10" db="EMBL/GenBank/DDBJ databases">
        <authorList>
            <person name="Riesco R."/>
        </authorList>
    </citation>
    <scope>NUCLEOTIDE SEQUENCE [LARGE SCALE GENOMIC DNA]</scope>
    <source>
        <strain evidence="2 3">NCIMB 15448</strain>
        <strain evidence="1 4">NCIMB 15450</strain>
    </source>
</reference>
<comment type="caution">
    <text evidence="2">The sequence shown here is derived from an EMBL/GenBank/DDBJ whole genome shotgun (WGS) entry which is preliminary data.</text>
</comment>
<evidence type="ECO:0000313" key="2">
    <source>
        <dbReference type="EMBL" id="MFH5241390.1"/>
    </source>
</evidence>
<protein>
    <submittedName>
        <fullName evidence="2">DUF4411 family protein</fullName>
    </submittedName>
</protein>
<dbReference type="RefSeq" id="WP_395123771.1">
    <property type="nucleotide sequence ID" value="NZ_JBIMSN010000060.1"/>
</dbReference>
<dbReference type="Proteomes" id="UP001609219">
    <property type="component" value="Unassembled WGS sequence"/>
</dbReference>